<dbReference type="Pfam" id="PF03230">
    <property type="entry name" value="Antirestrict"/>
    <property type="match status" value="1"/>
</dbReference>
<proteinExistence type="inferred from homology"/>
<protein>
    <recommendedName>
        <fullName evidence="4">Antirestriction protein</fullName>
    </recommendedName>
</protein>
<organism evidence="2 3">
    <name type="scientific">Xenorhabdus bovienii str. puntauvense</name>
    <dbReference type="NCBI Taxonomy" id="1398201"/>
    <lineage>
        <taxon>Bacteria</taxon>
        <taxon>Pseudomonadati</taxon>
        <taxon>Pseudomonadota</taxon>
        <taxon>Gammaproteobacteria</taxon>
        <taxon>Enterobacterales</taxon>
        <taxon>Morganellaceae</taxon>
        <taxon>Xenorhabdus</taxon>
    </lineage>
</organism>
<dbReference type="Gene3D" id="3.30.70.3580">
    <property type="entry name" value="Antirestriction protein"/>
    <property type="match status" value="1"/>
</dbReference>
<dbReference type="AlphaFoldDB" id="A0A077NJC8"/>
<dbReference type="HOGENOM" id="CLU_1712583_0_0_6"/>
<comment type="caution">
    <text evidence="2">The sequence shown here is derived from an EMBL/GenBank/DDBJ whole genome shotgun (WGS) entry which is preliminary data.</text>
</comment>
<gene>
    <name evidence="2" type="ORF">XBP1_390001</name>
</gene>
<evidence type="ECO:0000313" key="3">
    <source>
        <dbReference type="Proteomes" id="UP000028511"/>
    </source>
</evidence>
<reference evidence="2" key="1">
    <citation type="submission" date="2013-07" db="EMBL/GenBank/DDBJ databases">
        <title>Sub-species coevolution in mutualistic symbiosis.</title>
        <authorList>
            <person name="Murfin K."/>
            <person name="Klassen J."/>
            <person name="Lee M."/>
            <person name="Forst S."/>
            <person name="Stock P."/>
            <person name="Goodrich-Blair H."/>
        </authorList>
    </citation>
    <scope>NUCLEOTIDE SEQUENCE [LARGE SCALE GENOMIC DNA]</scope>
    <source>
        <strain evidence="2">Puntauvense</strain>
    </source>
</reference>
<accession>A0A077NJC8</accession>
<sequence>MTITATEVSYQTISVKCYEGELMKFFPKMFHEYYLKGESFFYQWMRGYCDNYDGGLWSFQQLSNGGYFAEAPPISGDLYHLRSPNGYEANLSPHWTGLTISLITLSFLSCDAYSDDDATTVLSNHLATQHLLLDEYLQQQGKDIYLPIRRLLD</sequence>
<dbReference type="InterPro" id="IPR042297">
    <property type="entry name" value="Antirestriction_sf"/>
</dbReference>
<evidence type="ECO:0000313" key="2">
    <source>
        <dbReference type="EMBL" id="CDG98583.1"/>
    </source>
</evidence>
<evidence type="ECO:0000256" key="1">
    <source>
        <dbReference type="ARBA" id="ARBA00008618"/>
    </source>
</evidence>
<dbReference type="EMBL" id="CBSW010000242">
    <property type="protein sequence ID" value="CDG98583.1"/>
    <property type="molecule type" value="Genomic_DNA"/>
</dbReference>
<evidence type="ECO:0008006" key="4">
    <source>
        <dbReference type="Google" id="ProtNLM"/>
    </source>
</evidence>
<comment type="similarity">
    <text evidence="1">Belongs to the antirestriction protein family.</text>
</comment>
<name>A0A077NJC8_XENBV</name>
<dbReference type="RefSeq" id="WP_051870356.1">
    <property type="nucleotide sequence ID" value="NZ_CAWLWN010000037.1"/>
</dbReference>
<dbReference type="InterPro" id="IPR004914">
    <property type="entry name" value="Antirestrict"/>
</dbReference>
<dbReference type="Proteomes" id="UP000028511">
    <property type="component" value="Unassembled WGS sequence"/>
</dbReference>